<evidence type="ECO:0000256" key="1">
    <source>
        <dbReference type="SAM" id="MobiDB-lite"/>
    </source>
</evidence>
<name>A0A820VVX6_9BILA</name>
<dbReference type="Proteomes" id="UP000663866">
    <property type="component" value="Unassembled WGS sequence"/>
</dbReference>
<sequence>TYYCKTMIGNTSSITEEDESYNNDEYNYDRIQFVADQRSNTSLSKNQNEPIPPITSTTT</sequence>
<keyword evidence="3" id="KW-1185">Reference proteome</keyword>
<evidence type="ECO:0000313" key="3">
    <source>
        <dbReference type="Proteomes" id="UP000663866"/>
    </source>
</evidence>
<dbReference type="EMBL" id="CAJOBG010054369">
    <property type="protein sequence ID" value="CAF4508141.1"/>
    <property type="molecule type" value="Genomic_DNA"/>
</dbReference>
<accession>A0A820VVX6</accession>
<proteinExistence type="predicted"/>
<reference evidence="2" key="1">
    <citation type="submission" date="2021-02" db="EMBL/GenBank/DDBJ databases">
        <authorList>
            <person name="Nowell W R."/>
        </authorList>
    </citation>
    <scope>NUCLEOTIDE SEQUENCE</scope>
</reference>
<feature type="region of interest" description="Disordered" evidence="1">
    <location>
        <begin position="37"/>
        <end position="59"/>
    </location>
</feature>
<protein>
    <submittedName>
        <fullName evidence="2">Uncharacterized protein</fullName>
    </submittedName>
</protein>
<feature type="non-terminal residue" evidence="2">
    <location>
        <position position="1"/>
    </location>
</feature>
<evidence type="ECO:0000313" key="2">
    <source>
        <dbReference type="EMBL" id="CAF4508141.1"/>
    </source>
</evidence>
<comment type="caution">
    <text evidence="2">The sequence shown here is derived from an EMBL/GenBank/DDBJ whole genome shotgun (WGS) entry which is preliminary data.</text>
</comment>
<organism evidence="2 3">
    <name type="scientific">Rotaria magnacalcarata</name>
    <dbReference type="NCBI Taxonomy" id="392030"/>
    <lineage>
        <taxon>Eukaryota</taxon>
        <taxon>Metazoa</taxon>
        <taxon>Spiralia</taxon>
        <taxon>Gnathifera</taxon>
        <taxon>Rotifera</taxon>
        <taxon>Eurotatoria</taxon>
        <taxon>Bdelloidea</taxon>
        <taxon>Philodinida</taxon>
        <taxon>Philodinidae</taxon>
        <taxon>Rotaria</taxon>
    </lineage>
</organism>
<dbReference type="AlphaFoldDB" id="A0A820VVX6"/>
<gene>
    <name evidence="2" type="ORF">OVN521_LOCUS41163</name>
</gene>